<gene>
    <name evidence="2" type="ORF">Ahu01nite_023140</name>
</gene>
<feature type="region of interest" description="Disordered" evidence="1">
    <location>
        <begin position="1"/>
        <end position="20"/>
    </location>
</feature>
<evidence type="ECO:0000313" key="2">
    <source>
        <dbReference type="EMBL" id="GIE19212.1"/>
    </source>
</evidence>
<feature type="compositionally biased region" description="Basic and acidic residues" evidence="1">
    <location>
        <begin position="1"/>
        <end position="14"/>
    </location>
</feature>
<dbReference type="EMBL" id="BOMN01000027">
    <property type="protein sequence ID" value="GIE19212.1"/>
    <property type="molecule type" value="Genomic_DNA"/>
</dbReference>
<dbReference type="Proteomes" id="UP000603200">
    <property type="component" value="Unassembled WGS sequence"/>
</dbReference>
<sequence>MTSREPEAVTHSEPDEVTLDVARGNKALSRHLNKSLELLRDRSHNEDFRRVVDDVLNGRASLRDVYNTPAFAVGVEPGVKKFGERWDELSQEERDNLAQEGKRAFDAENERINRQE</sequence>
<accession>A0ABQ3ZL09</accession>
<reference evidence="2 3" key="1">
    <citation type="submission" date="2021-01" db="EMBL/GenBank/DDBJ databases">
        <title>Whole genome shotgun sequence of Actinoplanes humidus NBRC 14915.</title>
        <authorList>
            <person name="Komaki H."/>
            <person name="Tamura T."/>
        </authorList>
    </citation>
    <scope>NUCLEOTIDE SEQUENCE [LARGE SCALE GENOMIC DNA]</scope>
    <source>
        <strain evidence="2 3">NBRC 14915</strain>
    </source>
</reference>
<comment type="caution">
    <text evidence="2">The sequence shown here is derived from an EMBL/GenBank/DDBJ whole genome shotgun (WGS) entry which is preliminary data.</text>
</comment>
<protein>
    <submittedName>
        <fullName evidence="2">Uncharacterized protein</fullName>
    </submittedName>
</protein>
<feature type="region of interest" description="Disordered" evidence="1">
    <location>
        <begin position="90"/>
        <end position="116"/>
    </location>
</feature>
<keyword evidence="3" id="KW-1185">Reference proteome</keyword>
<evidence type="ECO:0000313" key="3">
    <source>
        <dbReference type="Proteomes" id="UP000603200"/>
    </source>
</evidence>
<proteinExistence type="predicted"/>
<evidence type="ECO:0000256" key="1">
    <source>
        <dbReference type="SAM" id="MobiDB-lite"/>
    </source>
</evidence>
<organism evidence="2 3">
    <name type="scientific">Winogradskya humida</name>
    <dbReference type="NCBI Taxonomy" id="113566"/>
    <lineage>
        <taxon>Bacteria</taxon>
        <taxon>Bacillati</taxon>
        <taxon>Actinomycetota</taxon>
        <taxon>Actinomycetes</taxon>
        <taxon>Micromonosporales</taxon>
        <taxon>Micromonosporaceae</taxon>
        <taxon>Winogradskya</taxon>
    </lineage>
</organism>
<name>A0ABQ3ZL09_9ACTN</name>